<evidence type="ECO:0000313" key="3">
    <source>
        <dbReference type="Proteomes" id="UP001597467"/>
    </source>
</evidence>
<name>A0ABW5JZC4_9FLAO</name>
<dbReference type="InterPro" id="IPR027417">
    <property type="entry name" value="P-loop_NTPase"/>
</dbReference>
<dbReference type="InterPro" id="IPR050571">
    <property type="entry name" value="Class-IV_PLP-Dep_Aminotrnsfr"/>
</dbReference>
<dbReference type="RefSeq" id="WP_379902525.1">
    <property type="nucleotide sequence ID" value="NZ_JBHULM010000009.1"/>
</dbReference>
<dbReference type="PANTHER" id="PTHR42743">
    <property type="entry name" value="AMINO-ACID AMINOTRANSFERASE"/>
    <property type="match status" value="1"/>
</dbReference>
<dbReference type="Gene3D" id="3.40.50.300">
    <property type="entry name" value="P-loop containing nucleotide triphosphate hydrolases"/>
    <property type="match status" value="1"/>
</dbReference>
<keyword evidence="3" id="KW-1185">Reference proteome</keyword>
<comment type="similarity">
    <text evidence="1">Belongs to the class-IV pyridoxal-phosphate-dependent aminotransferase family.</text>
</comment>
<proteinExistence type="inferred from homology"/>
<dbReference type="EMBL" id="JBHULM010000009">
    <property type="protein sequence ID" value="MFD2542096.1"/>
    <property type="molecule type" value="Genomic_DNA"/>
</dbReference>
<organism evidence="2 3">
    <name type="scientific">Lacinutrix gracilariae</name>
    <dbReference type="NCBI Taxonomy" id="1747198"/>
    <lineage>
        <taxon>Bacteria</taxon>
        <taxon>Pseudomonadati</taxon>
        <taxon>Bacteroidota</taxon>
        <taxon>Flavobacteriia</taxon>
        <taxon>Flavobacteriales</taxon>
        <taxon>Flavobacteriaceae</taxon>
        <taxon>Lacinutrix</taxon>
    </lineage>
</organism>
<sequence>MANSKRICLWSGPRNISTTLMYSFAQRQDTKVFDEPLYAHYLSNTDAKEYHPGTQDILNTLEQDGTKVIQNMMTNTEKPVLFFKNMTHHVLHLNKDFMKDVYNVILTRDPVEMLPSFDKVIENPSLKDVGYAKHTELLAYFEANNIKPIVLDSKRVLLNPKKVLTELCSFIGIPFDDNMLHWQAGARPEDGVWAKYWYANIHKSTGYLTYKPKTAPFPEHLKPLLNQCIPHYNALLKYAIG</sequence>
<gene>
    <name evidence="2" type="ORF">ACFSSB_07165</name>
</gene>
<evidence type="ECO:0000256" key="1">
    <source>
        <dbReference type="ARBA" id="ARBA00009320"/>
    </source>
</evidence>
<accession>A0ABW5JZC4</accession>
<dbReference type="Proteomes" id="UP001597467">
    <property type="component" value="Unassembled WGS sequence"/>
</dbReference>
<dbReference type="Pfam" id="PF19798">
    <property type="entry name" value="Sulfotransfer_5"/>
    <property type="match status" value="1"/>
</dbReference>
<protein>
    <submittedName>
        <fullName evidence="2">Sulfotransferase family protein</fullName>
    </submittedName>
</protein>
<dbReference type="SUPFAM" id="SSF52540">
    <property type="entry name" value="P-loop containing nucleoside triphosphate hydrolases"/>
    <property type="match status" value="1"/>
</dbReference>
<dbReference type="PANTHER" id="PTHR42743:SF11">
    <property type="entry name" value="AMINODEOXYCHORISMATE LYASE"/>
    <property type="match status" value="1"/>
</dbReference>
<comment type="caution">
    <text evidence="2">The sequence shown here is derived from an EMBL/GenBank/DDBJ whole genome shotgun (WGS) entry which is preliminary data.</text>
</comment>
<reference evidence="3" key="1">
    <citation type="journal article" date="2019" name="Int. J. Syst. Evol. Microbiol.">
        <title>The Global Catalogue of Microorganisms (GCM) 10K type strain sequencing project: providing services to taxonomists for standard genome sequencing and annotation.</title>
        <authorList>
            <consortium name="The Broad Institute Genomics Platform"/>
            <consortium name="The Broad Institute Genome Sequencing Center for Infectious Disease"/>
            <person name="Wu L."/>
            <person name="Ma J."/>
        </authorList>
    </citation>
    <scope>NUCLEOTIDE SEQUENCE [LARGE SCALE GENOMIC DNA]</scope>
    <source>
        <strain evidence="3">KCTC 42808</strain>
    </source>
</reference>
<evidence type="ECO:0000313" key="2">
    <source>
        <dbReference type="EMBL" id="MFD2542096.1"/>
    </source>
</evidence>